<accession>A0A1H9Z825</accession>
<dbReference type="SUPFAM" id="SSF53335">
    <property type="entry name" value="S-adenosyl-L-methionine-dependent methyltransferases"/>
    <property type="match status" value="1"/>
</dbReference>
<evidence type="ECO:0000313" key="1">
    <source>
        <dbReference type="EMBL" id="SES77225.1"/>
    </source>
</evidence>
<name>A0A1H9Z825_9FIRM</name>
<dbReference type="EMBL" id="FOIF01000007">
    <property type="protein sequence ID" value="SES77225.1"/>
    <property type="molecule type" value="Genomic_DNA"/>
</dbReference>
<keyword evidence="2" id="KW-1185">Reference proteome</keyword>
<reference evidence="2" key="1">
    <citation type="submission" date="2016-10" db="EMBL/GenBank/DDBJ databases">
        <authorList>
            <person name="Varghese N."/>
            <person name="Submissions S."/>
        </authorList>
    </citation>
    <scope>NUCLEOTIDE SEQUENCE [LARGE SCALE GENOMIC DNA]</scope>
    <source>
        <strain evidence="2">DSM 13577</strain>
    </source>
</reference>
<proteinExistence type="predicted"/>
<dbReference type="STRING" id="1120990.SAMN03080614_100710"/>
<dbReference type="Proteomes" id="UP000243819">
    <property type="component" value="Unassembled WGS sequence"/>
</dbReference>
<gene>
    <name evidence="1" type="ORF">SAMN03080614_100710</name>
</gene>
<protein>
    <submittedName>
        <fullName evidence="1">Uncharacterized protein</fullName>
    </submittedName>
</protein>
<organism evidence="1 2">
    <name type="scientific">Anaerobranca gottschalkii DSM 13577</name>
    <dbReference type="NCBI Taxonomy" id="1120990"/>
    <lineage>
        <taxon>Bacteria</taxon>
        <taxon>Bacillati</taxon>
        <taxon>Bacillota</taxon>
        <taxon>Clostridia</taxon>
        <taxon>Eubacteriales</taxon>
        <taxon>Proteinivoracaceae</taxon>
        <taxon>Anaerobranca</taxon>
    </lineage>
</organism>
<dbReference type="AlphaFoldDB" id="A0A1H9Z825"/>
<dbReference type="OrthoDB" id="1653798at2"/>
<sequence length="139" mass="15721">MNIIITTAQRPNDNLLSKGLNYSKFLDLPFIPRDKIGNLSKDNTAYLVVTKEGLVCHYQGHKLFYHPSMAMLRIKGIVNGKEDIFTTICGDINGFSILDCTMGFGADSLVWSYLSGENGLVTSLEKNKSHNFRWFKRQL</sequence>
<evidence type="ECO:0000313" key="2">
    <source>
        <dbReference type="Proteomes" id="UP000243819"/>
    </source>
</evidence>
<dbReference type="InterPro" id="IPR029063">
    <property type="entry name" value="SAM-dependent_MTases_sf"/>
</dbReference>
<dbReference type="RefSeq" id="WP_091349177.1">
    <property type="nucleotide sequence ID" value="NZ_FOIF01000007.1"/>
</dbReference>